<feature type="region of interest" description="Disordered" evidence="1">
    <location>
        <begin position="76"/>
        <end position="135"/>
    </location>
</feature>
<dbReference type="GeneID" id="82202861"/>
<sequence length="135" mass="14736">MIEGAYTISEPKLIMPKARTAQGTWVAVLSIENHLKSYTDQEVDKDKSILETTLAYDPDSESWIWDGPSLSIVTIAASETSTTPENPDIPKTENLDGKDTGNKDTSDKATGNAGTSSSGSEQRSDKKRILQQFLE</sequence>
<dbReference type="RefSeq" id="WP_075819505.1">
    <property type="nucleotide sequence ID" value="NZ_CAOUMU010000028.1"/>
</dbReference>
<evidence type="ECO:0000313" key="2">
    <source>
        <dbReference type="EMBL" id="OLU39540.1"/>
    </source>
</evidence>
<evidence type="ECO:0000313" key="3">
    <source>
        <dbReference type="Proteomes" id="UP000186341"/>
    </source>
</evidence>
<name>A0A1U7NFW3_9FIRM</name>
<protein>
    <submittedName>
        <fullName evidence="2">Uncharacterized protein</fullName>
    </submittedName>
</protein>
<dbReference type="AlphaFoldDB" id="A0A1U7NFW3"/>
<reference evidence="2 3" key="1">
    <citation type="submission" date="2016-11" db="EMBL/GenBank/DDBJ databases">
        <title>Description of two novel members of the family Erysipelotrichaceae: Ileibacterium lipovorans gen. nov., sp. nov. and Dubosiella newyorkensis, gen. nov., sp. nov.</title>
        <authorList>
            <person name="Cox L.M."/>
            <person name="Sohn J."/>
            <person name="Tyrrell K.L."/>
            <person name="Citron D.M."/>
            <person name="Lawson P.A."/>
            <person name="Patel N.B."/>
            <person name="Iizumi T."/>
            <person name="Perez-Perez G.I."/>
            <person name="Goldstein E.J."/>
            <person name="Blaser M.J."/>
        </authorList>
    </citation>
    <scope>NUCLEOTIDE SEQUENCE [LARGE SCALE GENOMIC DNA]</scope>
    <source>
        <strain evidence="2 3">NYU-BL-A3</strain>
    </source>
</reference>
<keyword evidence="3" id="KW-1185">Reference proteome</keyword>
<feature type="compositionally biased region" description="Low complexity" evidence="1">
    <location>
        <begin position="109"/>
        <end position="120"/>
    </location>
</feature>
<comment type="caution">
    <text evidence="2">The sequence shown here is derived from an EMBL/GenBank/DDBJ whole genome shotgun (WGS) entry which is preliminary data.</text>
</comment>
<dbReference type="EMBL" id="MPJW01000133">
    <property type="protein sequence ID" value="OLU39540.1"/>
    <property type="molecule type" value="Genomic_DNA"/>
</dbReference>
<dbReference type="Proteomes" id="UP000186341">
    <property type="component" value="Unassembled WGS sequence"/>
</dbReference>
<evidence type="ECO:0000256" key="1">
    <source>
        <dbReference type="SAM" id="MobiDB-lite"/>
    </source>
</evidence>
<gene>
    <name evidence="2" type="ORF">BO222_06560</name>
</gene>
<feature type="compositionally biased region" description="Basic and acidic residues" evidence="1">
    <location>
        <begin position="88"/>
        <end position="107"/>
    </location>
</feature>
<organism evidence="2 3">
    <name type="scientific">Ileibacterium valens</name>
    <dbReference type="NCBI Taxonomy" id="1862668"/>
    <lineage>
        <taxon>Bacteria</taxon>
        <taxon>Bacillati</taxon>
        <taxon>Bacillota</taxon>
        <taxon>Erysipelotrichia</taxon>
        <taxon>Erysipelotrichales</taxon>
        <taxon>Erysipelotrichaceae</taxon>
        <taxon>Ileibacterium</taxon>
    </lineage>
</organism>
<accession>A0A1U7NFW3</accession>
<proteinExistence type="predicted"/>